<evidence type="ECO:0000313" key="1">
    <source>
        <dbReference type="EMBL" id="KAJ1370967.1"/>
    </source>
</evidence>
<keyword evidence="2" id="KW-1185">Reference proteome</keyword>
<comment type="caution">
    <text evidence="1">The sequence shown here is derived from an EMBL/GenBank/DDBJ whole genome shotgun (WGS) entry which is preliminary data.</text>
</comment>
<dbReference type="EMBL" id="JAHQIW010006888">
    <property type="protein sequence ID" value="KAJ1370967.1"/>
    <property type="molecule type" value="Genomic_DNA"/>
</dbReference>
<proteinExistence type="predicted"/>
<protein>
    <submittedName>
        <fullName evidence="1">Uncharacterized protein</fullName>
    </submittedName>
</protein>
<name>A0AAD5R7L2_PARTN</name>
<dbReference type="AlphaFoldDB" id="A0AAD5R7L2"/>
<evidence type="ECO:0000313" key="2">
    <source>
        <dbReference type="Proteomes" id="UP001196413"/>
    </source>
</evidence>
<sequence>METDISTAQDGCEISTDAVCMLNAIPTRGVLHIGEQQPIVFFMFHDERTQGLGRRAKAHSHIAIDYVFAEPSASYFDKTVFGLVENKRHVLQAVFDY</sequence>
<reference evidence="1" key="1">
    <citation type="submission" date="2021-06" db="EMBL/GenBank/DDBJ databases">
        <title>Parelaphostrongylus tenuis whole genome reference sequence.</title>
        <authorList>
            <person name="Garwood T.J."/>
            <person name="Larsen P.A."/>
            <person name="Fountain-Jones N.M."/>
            <person name="Garbe J.R."/>
            <person name="Macchietto M.G."/>
            <person name="Kania S.A."/>
            <person name="Gerhold R.W."/>
            <person name="Richards J.E."/>
            <person name="Wolf T.M."/>
        </authorList>
    </citation>
    <scope>NUCLEOTIDE SEQUENCE</scope>
    <source>
        <strain evidence="1">MNPRO001-30</strain>
        <tissue evidence="1">Meninges</tissue>
    </source>
</reference>
<gene>
    <name evidence="1" type="ORF">KIN20_032819</name>
</gene>
<organism evidence="1 2">
    <name type="scientific">Parelaphostrongylus tenuis</name>
    <name type="common">Meningeal worm</name>
    <dbReference type="NCBI Taxonomy" id="148309"/>
    <lineage>
        <taxon>Eukaryota</taxon>
        <taxon>Metazoa</taxon>
        <taxon>Ecdysozoa</taxon>
        <taxon>Nematoda</taxon>
        <taxon>Chromadorea</taxon>
        <taxon>Rhabditida</taxon>
        <taxon>Rhabditina</taxon>
        <taxon>Rhabditomorpha</taxon>
        <taxon>Strongyloidea</taxon>
        <taxon>Metastrongylidae</taxon>
        <taxon>Parelaphostrongylus</taxon>
    </lineage>
</organism>
<accession>A0AAD5R7L2</accession>
<dbReference type="Proteomes" id="UP001196413">
    <property type="component" value="Unassembled WGS sequence"/>
</dbReference>